<organism evidence="2 3">
    <name type="scientific">Methanospirillum purgamenti</name>
    <dbReference type="NCBI Taxonomy" id="2834276"/>
    <lineage>
        <taxon>Archaea</taxon>
        <taxon>Methanobacteriati</taxon>
        <taxon>Methanobacteriota</taxon>
        <taxon>Stenosarchaea group</taxon>
        <taxon>Methanomicrobia</taxon>
        <taxon>Methanomicrobiales</taxon>
        <taxon>Methanospirillaceae</taxon>
        <taxon>Methanospirillum</taxon>
    </lineage>
</organism>
<evidence type="ECO:0000313" key="2">
    <source>
        <dbReference type="EMBL" id="QVV90621.1"/>
    </source>
</evidence>
<dbReference type="EMBL" id="CP075546">
    <property type="protein sequence ID" value="QVV90621.1"/>
    <property type="molecule type" value="Genomic_DNA"/>
</dbReference>
<dbReference type="InterPro" id="IPR000945">
    <property type="entry name" value="DBH-like"/>
</dbReference>
<proteinExistence type="predicted"/>
<accession>A0A8E7B558</accession>
<dbReference type="SMART" id="SM00664">
    <property type="entry name" value="DoH"/>
    <property type="match status" value="1"/>
</dbReference>
<dbReference type="PROSITE" id="PS50836">
    <property type="entry name" value="DOMON"/>
    <property type="match status" value="1"/>
</dbReference>
<name>A0A8E7B558_9EURY</name>
<dbReference type="GO" id="GO:0042421">
    <property type="term" value="P:norepinephrine biosynthetic process"/>
    <property type="evidence" value="ECO:0007669"/>
    <property type="project" value="TreeGrafter"/>
</dbReference>
<protein>
    <recommendedName>
        <fullName evidence="1">DOMON domain-containing protein</fullName>
    </recommendedName>
</protein>
<dbReference type="GO" id="GO:0030667">
    <property type="term" value="C:secretory granule membrane"/>
    <property type="evidence" value="ECO:0007669"/>
    <property type="project" value="TreeGrafter"/>
</dbReference>
<dbReference type="Pfam" id="PF03351">
    <property type="entry name" value="DOMON"/>
    <property type="match status" value="1"/>
</dbReference>
<evidence type="ECO:0000259" key="1">
    <source>
        <dbReference type="PROSITE" id="PS50836"/>
    </source>
</evidence>
<dbReference type="GO" id="GO:0004500">
    <property type="term" value="F:dopamine beta-monooxygenase activity"/>
    <property type="evidence" value="ECO:0007669"/>
    <property type="project" value="InterPro"/>
</dbReference>
<keyword evidence="3" id="KW-1185">Reference proteome</keyword>
<feature type="domain" description="DOMON" evidence="1">
    <location>
        <begin position="36"/>
        <end position="155"/>
    </location>
</feature>
<dbReference type="KEGG" id="mrtj:KHC33_11500"/>
<dbReference type="AlphaFoldDB" id="A0A8E7B558"/>
<dbReference type="GO" id="GO:0042420">
    <property type="term" value="P:dopamine catabolic process"/>
    <property type="evidence" value="ECO:0007669"/>
    <property type="project" value="TreeGrafter"/>
</dbReference>
<reference evidence="2 3" key="1">
    <citation type="submission" date="2021-05" db="EMBL/GenBank/DDBJ databases">
        <title>A novel Methanospirillum isolate from a pyrite-forming mixed culture.</title>
        <authorList>
            <person name="Bunk B."/>
            <person name="Sproer C."/>
            <person name="Spring S."/>
            <person name="Pester M."/>
        </authorList>
    </citation>
    <scope>NUCLEOTIDE SEQUENCE [LARGE SCALE GENOMIC DNA]</scope>
    <source>
        <strain evidence="2 3">J.3.6.1-F.2.7.3</strain>
    </source>
</reference>
<gene>
    <name evidence="2" type="ORF">KHC33_11500</name>
</gene>
<dbReference type="Proteomes" id="UP000680656">
    <property type="component" value="Chromosome"/>
</dbReference>
<dbReference type="PANTHER" id="PTHR10157:SF23">
    <property type="entry name" value="MOXD1 HOMOLOG 1"/>
    <property type="match status" value="1"/>
</dbReference>
<evidence type="ECO:0000313" key="3">
    <source>
        <dbReference type="Proteomes" id="UP000680656"/>
    </source>
</evidence>
<dbReference type="CDD" id="cd09631">
    <property type="entry name" value="DOMON_DOH"/>
    <property type="match status" value="1"/>
</dbReference>
<dbReference type="PANTHER" id="PTHR10157">
    <property type="entry name" value="DOPAMINE BETA HYDROXYLASE RELATED"/>
    <property type="match status" value="1"/>
</dbReference>
<dbReference type="GO" id="GO:0005615">
    <property type="term" value="C:extracellular space"/>
    <property type="evidence" value="ECO:0007669"/>
    <property type="project" value="TreeGrafter"/>
</dbReference>
<dbReference type="GO" id="GO:0006589">
    <property type="term" value="P:octopamine biosynthetic process"/>
    <property type="evidence" value="ECO:0007669"/>
    <property type="project" value="TreeGrafter"/>
</dbReference>
<dbReference type="InterPro" id="IPR045266">
    <property type="entry name" value="DOH_DOMON"/>
</dbReference>
<sequence>MTLFLCFPSLNAEPQQKSDGAIETDEYAHTISFDNGNYVLYWTVADENISMAIQGKTTGWVGIGLKPTQMMKDADIILAGMRGEEVYWIDSYSTGVFGPHPDDTELGGTDDILNLSISEQDGVTTLEFSRDLVTGDVYDAELSTGENVSIIWAMASDDDPKFKHNTSKGKGSLPL</sequence>
<dbReference type="InterPro" id="IPR005018">
    <property type="entry name" value="DOMON_domain"/>
</dbReference>